<organism evidence="1 2">
    <name type="scientific">Salicibibacter kimchii</name>
    <dbReference type="NCBI Taxonomy" id="2099786"/>
    <lineage>
        <taxon>Bacteria</taxon>
        <taxon>Bacillati</taxon>
        <taxon>Bacillota</taxon>
        <taxon>Bacilli</taxon>
        <taxon>Bacillales</taxon>
        <taxon>Bacillaceae</taxon>
        <taxon>Salicibibacter</taxon>
    </lineage>
</organism>
<proteinExistence type="predicted"/>
<dbReference type="AlphaFoldDB" id="A0A345C0F2"/>
<dbReference type="InterPro" id="IPR019667">
    <property type="entry name" value="Uncharacterised_YbaK"/>
</dbReference>
<protein>
    <submittedName>
        <fullName evidence="1">DUF2521 family protein</fullName>
    </submittedName>
</protein>
<evidence type="ECO:0000313" key="1">
    <source>
        <dbReference type="EMBL" id="AXF56683.1"/>
    </source>
</evidence>
<accession>A0A345C0F2</accession>
<keyword evidence="2" id="KW-1185">Reference proteome</keyword>
<dbReference type="KEGG" id="rue:DT065_12095"/>
<dbReference type="Proteomes" id="UP000252100">
    <property type="component" value="Chromosome"/>
</dbReference>
<sequence>MLSIQPSGNVPVGCIFLWSNVIKCLFKPSSHSQACFLRLNPTLILRGASMGSVVSFQEHKRLKDWEVEKKLLQTLSMEDMVYASEKHLIPACGDFQFRHSFLEEICMDVAIETFISSAKRGMIEARTGKAQDNPADEEQVKQRATELKAFMVDWIQDEHINRGQIANGAEAYVQHWWQVGLKTGKDRAQLRL</sequence>
<dbReference type="EMBL" id="CP031092">
    <property type="protein sequence ID" value="AXF56683.1"/>
    <property type="molecule type" value="Genomic_DNA"/>
</dbReference>
<dbReference type="Pfam" id="PF10730">
    <property type="entry name" value="DUF2521"/>
    <property type="match status" value="1"/>
</dbReference>
<evidence type="ECO:0000313" key="2">
    <source>
        <dbReference type="Proteomes" id="UP000252100"/>
    </source>
</evidence>
<name>A0A345C0F2_9BACI</name>
<reference evidence="1 2" key="1">
    <citation type="journal article" date="2018" name="J. Microbiol.">
        <title>Salicibibacter kimchii gen. nov., sp. nov., a moderately halophilic and alkalitolerant bacterium in the family Bacillaceae, isolated from kimchi.</title>
        <authorList>
            <person name="Jang J.Y."/>
            <person name="Oh Y.J."/>
            <person name="Lim S.K."/>
            <person name="Park H.K."/>
            <person name="Lee C."/>
            <person name="Kim J.Y."/>
            <person name="Lee M.A."/>
            <person name="Choi H.J."/>
        </authorList>
    </citation>
    <scope>NUCLEOTIDE SEQUENCE [LARGE SCALE GENOMIC DNA]</scope>
    <source>
        <strain evidence="1 2">NKC1-1</strain>
    </source>
</reference>
<gene>
    <name evidence="1" type="ORF">DT065_12095</name>
</gene>